<organism evidence="1 2">
    <name type="scientific">Phialophora macrospora</name>
    <dbReference type="NCBI Taxonomy" id="1851006"/>
    <lineage>
        <taxon>Eukaryota</taxon>
        <taxon>Fungi</taxon>
        <taxon>Dikarya</taxon>
        <taxon>Ascomycota</taxon>
        <taxon>Pezizomycotina</taxon>
        <taxon>Eurotiomycetes</taxon>
        <taxon>Chaetothyriomycetidae</taxon>
        <taxon>Chaetothyriales</taxon>
        <taxon>Herpotrichiellaceae</taxon>
        <taxon>Phialophora</taxon>
    </lineage>
</organism>
<name>A0A0D2DUQ6_9EURO</name>
<evidence type="ECO:0008006" key="3">
    <source>
        <dbReference type="Google" id="ProtNLM"/>
    </source>
</evidence>
<reference evidence="1 2" key="1">
    <citation type="submission" date="2015-01" db="EMBL/GenBank/DDBJ databases">
        <title>The Genome Sequence of Capronia semiimmersa CBS27337.</title>
        <authorList>
            <consortium name="The Broad Institute Genomics Platform"/>
            <person name="Cuomo C."/>
            <person name="de Hoog S."/>
            <person name="Gorbushina A."/>
            <person name="Stielow B."/>
            <person name="Teixiera M."/>
            <person name="Abouelleil A."/>
            <person name="Chapman S.B."/>
            <person name="Priest M."/>
            <person name="Young S.K."/>
            <person name="Wortman J."/>
            <person name="Nusbaum C."/>
            <person name="Birren B."/>
        </authorList>
    </citation>
    <scope>NUCLEOTIDE SEQUENCE [LARGE SCALE GENOMIC DNA]</scope>
    <source>
        <strain evidence="1 2">CBS 27337</strain>
    </source>
</reference>
<gene>
    <name evidence="1" type="ORF">PV04_08063</name>
</gene>
<evidence type="ECO:0000313" key="1">
    <source>
        <dbReference type="EMBL" id="KIW65842.1"/>
    </source>
</evidence>
<evidence type="ECO:0000313" key="2">
    <source>
        <dbReference type="Proteomes" id="UP000054266"/>
    </source>
</evidence>
<keyword evidence="2" id="KW-1185">Reference proteome</keyword>
<sequence>MVVRLLMALDFFSEDYDATRLHQVAARKMISPTDQLSKSQRDMLFISGVWLVAALLRHTEFHIGNWDPGTRNSQEFDKFMPEIRESVEADSRTIPRIPNKFLCHIFHDVHELVITEGLLTTPLLREGNLRHDVVLWLHRRGMVLLGQLLNFFINTTLASCQSSLPTAERDPNCLLFLTVVLGVALFLGA</sequence>
<proteinExistence type="predicted"/>
<protein>
    <recommendedName>
        <fullName evidence="3">Transcription factor domain-containing protein</fullName>
    </recommendedName>
</protein>
<dbReference type="EMBL" id="KN846960">
    <property type="protein sequence ID" value="KIW65842.1"/>
    <property type="molecule type" value="Genomic_DNA"/>
</dbReference>
<dbReference type="AlphaFoldDB" id="A0A0D2DUQ6"/>
<accession>A0A0D2DUQ6</accession>
<dbReference type="Proteomes" id="UP000054266">
    <property type="component" value="Unassembled WGS sequence"/>
</dbReference>
<dbReference type="HOGENOM" id="CLU_1434276_0_0_1"/>